<evidence type="ECO:0000313" key="2">
    <source>
        <dbReference type="EMBL" id="MCY1014095.1"/>
    </source>
</evidence>
<comment type="caution">
    <text evidence="2">The sequence shown here is derived from an EMBL/GenBank/DDBJ whole genome shotgun (WGS) entry which is preliminary data.</text>
</comment>
<sequence>MLKLTDVHRVLSQPAADKTLSIYAQVDPSLFENQGGRRAGGSGSRTRCAT</sequence>
<protein>
    <submittedName>
        <fullName evidence="2">Uncharacterized protein</fullName>
    </submittedName>
</protein>
<accession>A0A9X3J4A1</accession>
<reference evidence="2" key="1">
    <citation type="submission" date="2022-11" db="EMBL/GenBank/DDBJ databases">
        <title>Minimal conservation of predation-associated metabolite biosynthetic gene clusters underscores biosynthetic potential of Myxococcota including descriptions for ten novel species: Archangium lansinium sp. nov., Myxococcus landrumus sp. nov., Nannocystis bai.</title>
        <authorList>
            <person name="Ahearne A."/>
            <person name="Stevens C."/>
            <person name="Phillips K."/>
        </authorList>
    </citation>
    <scope>NUCLEOTIDE SEQUENCE</scope>
    <source>
        <strain evidence="2">Na p29</strain>
    </source>
</reference>
<evidence type="ECO:0000313" key="3">
    <source>
        <dbReference type="Proteomes" id="UP001150924"/>
    </source>
</evidence>
<dbReference type="EMBL" id="JAPNKE010000002">
    <property type="protein sequence ID" value="MCY1014095.1"/>
    <property type="molecule type" value="Genomic_DNA"/>
</dbReference>
<feature type="region of interest" description="Disordered" evidence="1">
    <location>
        <begin position="31"/>
        <end position="50"/>
    </location>
</feature>
<proteinExistence type="predicted"/>
<evidence type="ECO:0000256" key="1">
    <source>
        <dbReference type="SAM" id="MobiDB-lite"/>
    </source>
</evidence>
<dbReference type="AlphaFoldDB" id="A0A9X3J4A1"/>
<dbReference type="RefSeq" id="WP_267778911.1">
    <property type="nucleotide sequence ID" value="NZ_JAPNKE010000002.1"/>
</dbReference>
<gene>
    <name evidence="2" type="ORF">OV079_52985</name>
</gene>
<dbReference type="Proteomes" id="UP001150924">
    <property type="component" value="Unassembled WGS sequence"/>
</dbReference>
<name>A0A9X3J4A1_9BACT</name>
<organism evidence="2 3">
    <name type="scientific">Nannocystis pusilla</name>
    <dbReference type="NCBI Taxonomy" id="889268"/>
    <lineage>
        <taxon>Bacteria</taxon>
        <taxon>Pseudomonadati</taxon>
        <taxon>Myxococcota</taxon>
        <taxon>Polyangia</taxon>
        <taxon>Nannocystales</taxon>
        <taxon>Nannocystaceae</taxon>
        <taxon>Nannocystis</taxon>
    </lineage>
</organism>
<keyword evidence="3" id="KW-1185">Reference proteome</keyword>